<proteinExistence type="predicted"/>
<dbReference type="RefSeq" id="WP_023366340.1">
    <property type="nucleotide sequence ID" value="NC_022664.1"/>
</dbReference>
<protein>
    <recommendedName>
        <fullName evidence="5">Type IV pilus biogenesis protein PilP</fullName>
    </recommendedName>
</protein>
<sequence>MQRPKSTNGAGTTRLAVLIAVMAAPVAAQQTALDPTAPPAVLQEAIRQAERQIDEAASENAGPSADETQAPPPSPTELTLIVEEAIHGQWRRRAVIGGRVVTADAETEAGVIERIGRSSVEITNESGTGTRSITGGDITRETPDRRIKE</sequence>
<keyword evidence="2" id="KW-0732">Signal</keyword>
<evidence type="ECO:0000313" key="4">
    <source>
        <dbReference type="Proteomes" id="UP000017640"/>
    </source>
</evidence>
<accession>U5T2Z9</accession>
<feature type="compositionally biased region" description="Polar residues" evidence="1">
    <location>
        <begin position="120"/>
        <end position="133"/>
    </location>
</feature>
<gene>
    <name evidence="3" type="ORF">SPICUR_04130</name>
</gene>
<dbReference type="AlphaFoldDB" id="U5T2Z9"/>
<evidence type="ECO:0000256" key="1">
    <source>
        <dbReference type="SAM" id="MobiDB-lite"/>
    </source>
</evidence>
<reference evidence="3 4" key="1">
    <citation type="journal article" date="2013" name="BMC Genomics">
        <title>Genomes of "Spiribacter", a streamlined, successful halophilic bacterium.</title>
        <authorList>
            <person name="Lopez-Perez M."/>
            <person name="Ghai R."/>
            <person name="Leon M.J."/>
            <person name="Rodriguez-Olmos A."/>
            <person name="Copa-Patino J.L."/>
            <person name="Soliveri J."/>
            <person name="Sanchez-Porro C."/>
            <person name="Ventosa A."/>
            <person name="Rodriguez-Valera F."/>
        </authorList>
    </citation>
    <scope>NUCLEOTIDE SEQUENCE [LARGE SCALE GENOMIC DNA]</scope>
    <source>
        <strain evidence="3 4">UAH-SP71</strain>
    </source>
</reference>
<dbReference type="EMBL" id="CP005990">
    <property type="protein sequence ID" value="AGY91810.1"/>
    <property type="molecule type" value="Genomic_DNA"/>
</dbReference>
<keyword evidence="4" id="KW-1185">Reference proteome</keyword>
<evidence type="ECO:0000313" key="3">
    <source>
        <dbReference type="EMBL" id="AGY91810.1"/>
    </source>
</evidence>
<dbReference type="HOGENOM" id="CLU_1748511_0_0_6"/>
<dbReference type="STRING" id="1335757.SPICUR_04130"/>
<feature type="compositionally biased region" description="Basic and acidic residues" evidence="1">
    <location>
        <begin position="138"/>
        <end position="149"/>
    </location>
</feature>
<evidence type="ECO:0000256" key="2">
    <source>
        <dbReference type="SAM" id="SignalP"/>
    </source>
</evidence>
<feature type="region of interest" description="Disordered" evidence="1">
    <location>
        <begin position="120"/>
        <end position="149"/>
    </location>
</feature>
<feature type="region of interest" description="Disordered" evidence="1">
    <location>
        <begin position="47"/>
        <end position="75"/>
    </location>
</feature>
<feature type="signal peptide" evidence="2">
    <location>
        <begin position="1"/>
        <end position="28"/>
    </location>
</feature>
<evidence type="ECO:0008006" key="5">
    <source>
        <dbReference type="Google" id="ProtNLM"/>
    </source>
</evidence>
<organism evidence="3 4">
    <name type="scientific">Spiribacter curvatus</name>
    <dbReference type="NCBI Taxonomy" id="1335757"/>
    <lineage>
        <taxon>Bacteria</taxon>
        <taxon>Pseudomonadati</taxon>
        <taxon>Pseudomonadota</taxon>
        <taxon>Gammaproteobacteria</taxon>
        <taxon>Chromatiales</taxon>
        <taxon>Ectothiorhodospiraceae</taxon>
        <taxon>Spiribacter</taxon>
    </lineage>
</organism>
<dbReference type="Proteomes" id="UP000017640">
    <property type="component" value="Chromosome"/>
</dbReference>
<name>U5T2Z9_9GAMM</name>
<feature type="chain" id="PRO_5004664514" description="Type IV pilus biogenesis protein PilP" evidence="2">
    <location>
        <begin position="29"/>
        <end position="149"/>
    </location>
</feature>
<dbReference type="KEGG" id="spiu:SPICUR_04130"/>